<dbReference type="Proteomes" id="UP000020467">
    <property type="component" value="Unassembled WGS sequence"/>
</dbReference>
<dbReference type="KEGG" id="cfj:CFIO01_13024"/>
<accession>A0A010RRW2</accession>
<feature type="region of interest" description="Disordered" evidence="1">
    <location>
        <begin position="348"/>
        <end position="390"/>
    </location>
</feature>
<feature type="compositionally biased region" description="Polar residues" evidence="1">
    <location>
        <begin position="636"/>
        <end position="645"/>
    </location>
</feature>
<feature type="region of interest" description="Disordered" evidence="1">
    <location>
        <begin position="633"/>
        <end position="677"/>
    </location>
</feature>
<dbReference type="AlphaFoldDB" id="A0A010RRW2"/>
<feature type="region of interest" description="Disordered" evidence="1">
    <location>
        <begin position="35"/>
        <end position="83"/>
    </location>
</feature>
<feature type="compositionally biased region" description="Acidic residues" evidence="1">
    <location>
        <begin position="495"/>
        <end position="504"/>
    </location>
</feature>
<proteinExistence type="predicted"/>
<keyword evidence="3" id="KW-1185">Reference proteome</keyword>
<organism evidence="2 3">
    <name type="scientific">Colletotrichum fioriniae PJ7</name>
    <dbReference type="NCBI Taxonomy" id="1445577"/>
    <lineage>
        <taxon>Eukaryota</taxon>
        <taxon>Fungi</taxon>
        <taxon>Dikarya</taxon>
        <taxon>Ascomycota</taxon>
        <taxon>Pezizomycotina</taxon>
        <taxon>Sordariomycetes</taxon>
        <taxon>Hypocreomycetidae</taxon>
        <taxon>Glomerellales</taxon>
        <taxon>Glomerellaceae</taxon>
        <taxon>Colletotrichum</taxon>
        <taxon>Colletotrichum acutatum species complex</taxon>
    </lineage>
</organism>
<name>A0A010RRW2_9PEZI</name>
<reference evidence="2 3" key="1">
    <citation type="submission" date="2014-02" db="EMBL/GenBank/DDBJ databases">
        <title>The genome sequence of Colletotrichum fioriniae PJ7.</title>
        <authorList>
            <person name="Baroncelli R."/>
            <person name="Thon M.R."/>
        </authorList>
    </citation>
    <scope>NUCLEOTIDE SEQUENCE [LARGE SCALE GENOMIC DNA]</scope>
    <source>
        <strain evidence="2 3">PJ7</strain>
    </source>
</reference>
<feature type="compositionally biased region" description="Basic and acidic residues" evidence="1">
    <location>
        <begin position="740"/>
        <end position="749"/>
    </location>
</feature>
<evidence type="ECO:0000313" key="2">
    <source>
        <dbReference type="EMBL" id="EXF83231.1"/>
    </source>
</evidence>
<feature type="compositionally biased region" description="Polar residues" evidence="1">
    <location>
        <begin position="421"/>
        <end position="435"/>
    </location>
</feature>
<feature type="compositionally biased region" description="Low complexity" evidence="1">
    <location>
        <begin position="378"/>
        <end position="390"/>
    </location>
</feature>
<dbReference type="HOGENOM" id="CLU_010732_0_0_1"/>
<protein>
    <submittedName>
        <fullName evidence="2">Uncharacterized protein</fullName>
    </submittedName>
</protein>
<feature type="region of interest" description="Disordered" evidence="1">
    <location>
        <begin position="723"/>
        <end position="770"/>
    </location>
</feature>
<feature type="compositionally biased region" description="Basic and acidic residues" evidence="1">
    <location>
        <begin position="575"/>
        <end position="589"/>
    </location>
</feature>
<gene>
    <name evidence="2" type="ORF">CFIO01_13024</name>
</gene>
<evidence type="ECO:0000313" key="3">
    <source>
        <dbReference type="Proteomes" id="UP000020467"/>
    </source>
</evidence>
<feature type="region of interest" description="Disordered" evidence="1">
    <location>
        <begin position="403"/>
        <end position="596"/>
    </location>
</feature>
<dbReference type="OrthoDB" id="5389734at2759"/>
<sequence>MATSTGFPRMSFGANNNLDLSLDLPIVLFPPSDDLPSPIYESDDEDAQRTPTTATVPQIPDRSIRRTNNESPTLGSPKVPRHPIPSMQAAFAESFLEVADGNPTQKPKLKTADAKIRREELISQEREDDLPDMLWRFRPGQQQHELLKLMAQISFGVYLLLHGMANSAAQVVSILQGHIDEVDEFLEVVMEDFEQATNDLKERIDYLRLPMENLEVFEKLLEDRNFRLEIVQGNEKIEHIVARTNIQLEQYDKDVQHGLAATKEFAVYLAHQNAGSWRQDRPDVVDIYAAMKGNTEGWYNAFVELQAQGKELNTLVVKLGKMVAEMSKKAGEVSRRTWASIPPFSLPLQGARVDDAPSNSPPASPPRDPRRSTLRANSVSGSVSTGGRSSSNLAYFDIPMQIPSPVASPDQRSVKTHRTSHSNNTMQSFHTSHSHNTIHSQTTTKSHKTTLSHNTNHSHETARTSHTTRTNQSSHSIAPKLTLETPDGPITEPVSAEEEVEVTLDDGPLYILQPRTYTPQPPEERMPSPAPTESSSRYQPQREAPLPTKKTSLRQRVSLKTTPPESIQIPPPSSDLHHTARGSPRERQAPDSAYGSDYDQRQRYHAANELSPPVQQPPVLPSPRSEHQYYRPVQASPHSPLQQRPLTAGAQPRSPYGHQSGYYPTHQRNAPSRLGGASMLSNVTTMTYDSQMTASGEKRLKKKRSAFGWLKKAFSLDEEEQRAYEARRQQQTPNMYYDGRSPKFLDGKRVAPPRTADSVYRQGGSVYRQQ</sequence>
<evidence type="ECO:0000256" key="1">
    <source>
        <dbReference type="SAM" id="MobiDB-lite"/>
    </source>
</evidence>
<dbReference type="EMBL" id="JARH01000260">
    <property type="protein sequence ID" value="EXF83231.1"/>
    <property type="molecule type" value="Genomic_DNA"/>
</dbReference>
<comment type="caution">
    <text evidence="2">The sequence shown here is derived from an EMBL/GenBank/DDBJ whole genome shotgun (WGS) entry which is preliminary data.</text>
</comment>
<dbReference type="eggNOG" id="ENOG502S1K8">
    <property type="taxonomic scope" value="Eukaryota"/>
</dbReference>
<feature type="compositionally biased region" description="Polar residues" evidence="1">
    <location>
        <begin position="464"/>
        <end position="476"/>
    </location>
</feature>